<dbReference type="Proteomes" id="UP001066276">
    <property type="component" value="Chromosome 1_1"/>
</dbReference>
<protein>
    <submittedName>
        <fullName evidence="2">Uncharacterized protein</fullName>
    </submittedName>
</protein>
<proteinExistence type="predicted"/>
<name>A0AAV7WUW1_PLEWA</name>
<evidence type="ECO:0000313" key="3">
    <source>
        <dbReference type="Proteomes" id="UP001066276"/>
    </source>
</evidence>
<keyword evidence="3" id="KW-1185">Reference proteome</keyword>
<accession>A0AAV7WUW1</accession>
<sequence length="125" mass="13618">MLSVVGAAPEPKVRAAGQTGAQRRLQWELHAAPSLVNRAEPNRAPKHPGPPYTGQAVSGALALIANTSMFYGFCTVGVGTAFQSEYSDENNCGDLHHAAHSVRRHGFRYYQGTLEFIDQWAVSMY</sequence>
<gene>
    <name evidence="2" type="ORF">NDU88_004212</name>
</gene>
<feature type="region of interest" description="Disordered" evidence="1">
    <location>
        <begin position="1"/>
        <end position="21"/>
    </location>
</feature>
<reference evidence="2" key="1">
    <citation type="journal article" date="2022" name="bioRxiv">
        <title>Sequencing and chromosome-scale assembly of the giantPleurodeles waltlgenome.</title>
        <authorList>
            <person name="Brown T."/>
            <person name="Elewa A."/>
            <person name="Iarovenko S."/>
            <person name="Subramanian E."/>
            <person name="Araus A.J."/>
            <person name="Petzold A."/>
            <person name="Susuki M."/>
            <person name="Suzuki K.-i.T."/>
            <person name="Hayashi T."/>
            <person name="Toyoda A."/>
            <person name="Oliveira C."/>
            <person name="Osipova E."/>
            <person name="Leigh N.D."/>
            <person name="Simon A."/>
            <person name="Yun M.H."/>
        </authorList>
    </citation>
    <scope>NUCLEOTIDE SEQUENCE</scope>
    <source>
        <strain evidence="2">20211129_DDA</strain>
        <tissue evidence="2">Liver</tissue>
    </source>
</reference>
<evidence type="ECO:0000256" key="1">
    <source>
        <dbReference type="SAM" id="MobiDB-lite"/>
    </source>
</evidence>
<dbReference type="EMBL" id="JANPWB010000001">
    <property type="protein sequence ID" value="KAJ1216611.1"/>
    <property type="molecule type" value="Genomic_DNA"/>
</dbReference>
<dbReference type="AlphaFoldDB" id="A0AAV7WUW1"/>
<comment type="caution">
    <text evidence="2">The sequence shown here is derived from an EMBL/GenBank/DDBJ whole genome shotgun (WGS) entry which is preliminary data.</text>
</comment>
<evidence type="ECO:0000313" key="2">
    <source>
        <dbReference type="EMBL" id="KAJ1216611.1"/>
    </source>
</evidence>
<organism evidence="2 3">
    <name type="scientific">Pleurodeles waltl</name>
    <name type="common">Iberian ribbed newt</name>
    <dbReference type="NCBI Taxonomy" id="8319"/>
    <lineage>
        <taxon>Eukaryota</taxon>
        <taxon>Metazoa</taxon>
        <taxon>Chordata</taxon>
        <taxon>Craniata</taxon>
        <taxon>Vertebrata</taxon>
        <taxon>Euteleostomi</taxon>
        <taxon>Amphibia</taxon>
        <taxon>Batrachia</taxon>
        <taxon>Caudata</taxon>
        <taxon>Salamandroidea</taxon>
        <taxon>Salamandridae</taxon>
        <taxon>Pleurodelinae</taxon>
        <taxon>Pleurodeles</taxon>
    </lineage>
</organism>